<dbReference type="InterPro" id="IPR006652">
    <property type="entry name" value="Kelch_1"/>
</dbReference>
<dbReference type="SUPFAM" id="SSF50965">
    <property type="entry name" value="Galactose oxidase, central domain"/>
    <property type="match status" value="1"/>
</dbReference>
<dbReference type="GeneID" id="110238890"/>
<proteinExistence type="predicted"/>
<dbReference type="Gene3D" id="3.30.710.10">
    <property type="entry name" value="Potassium Channel Kv1.1, Chain A"/>
    <property type="match status" value="1"/>
</dbReference>
<dbReference type="PROSITE" id="PS50097">
    <property type="entry name" value="BTB"/>
    <property type="match status" value="1"/>
</dbReference>
<dbReference type="InterPro" id="IPR000210">
    <property type="entry name" value="BTB/POZ_dom"/>
</dbReference>
<dbReference type="SMART" id="SM00225">
    <property type="entry name" value="BTB"/>
    <property type="match status" value="1"/>
</dbReference>
<sequence>MSSIKYLSTGSAERTLLGLHSMFEQRQLCDVTLKTDDGLTINVHRNVLAATCPYFRAMFTGHLVESSKDQVVLKGIDGKALEAIIRFIYTSAICINDDNVENLLSAASVFQILEIINVCSEFLKEQLHPSNCLGIANIADRFACEELLNEASKFTVKNFNQVVKYEEYKRLSLEEVKDLLLDENICVSSEEDVFEAAMVWIMTSKSRYTALVEILSCVRLPILSPEYLSSNVLSNSLLQENDECRHMIQEAVDYAMSPSSEKRKQVTIQRMQPRVPTGFSDVLVALGGLYSGEAVASAERYNLYTDEWLSFPSMNTSRYGFAVSQVRGHIYCLGGYHNGQFLNTVESYNPETDSWKIEKPMFCERKYFGAASLCGKIFAVGGSNGNERLNSVECYDHFTNKWTMTRPMLTPRMYHGVATLGGLLYVVGGHSGANRLCSMECYDPQTDIWTKVASMSKSRSVAGIAALDGKLYVIGGFDGHDYLKDVEYYDPQTDTWTETQPLNRARSAACVTVMKDRIFVLGGFNGQFLDSVEVYDPRVGGWRFVSTMSIPRVHFGAAVI</sequence>
<evidence type="ECO:0000256" key="1">
    <source>
        <dbReference type="ARBA" id="ARBA00022441"/>
    </source>
</evidence>
<dbReference type="InterPro" id="IPR011043">
    <property type="entry name" value="Gal_Oxase/kelch_b-propeller"/>
</dbReference>
<dbReference type="InterPro" id="IPR015915">
    <property type="entry name" value="Kelch-typ_b-propeller"/>
</dbReference>
<organism evidence="4 5">
    <name type="scientific">Exaiptasia diaphana</name>
    <name type="common">Tropical sea anemone</name>
    <name type="synonym">Aiptasia pulchella</name>
    <dbReference type="NCBI Taxonomy" id="2652724"/>
    <lineage>
        <taxon>Eukaryota</taxon>
        <taxon>Metazoa</taxon>
        <taxon>Cnidaria</taxon>
        <taxon>Anthozoa</taxon>
        <taxon>Hexacorallia</taxon>
        <taxon>Actiniaria</taxon>
        <taxon>Aiptasiidae</taxon>
        <taxon>Exaiptasia</taxon>
    </lineage>
</organism>
<dbReference type="GO" id="GO:0005737">
    <property type="term" value="C:cytoplasm"/>
    <property type="evidence" value="ECO:0007669"/>
    <property type="project" value="UniProtKB-ARBA"/>
</dbReference>
<keyword evidence="1" id="KW-0880">Kelch repeat</keyword>
<dbReference type="Pfam" id="PF07707">
    <property type="entry name" value="BACK"/>
    <property type="match status" value="1"/>
</dbReference>
<keyword evidence="5" id="KW-1185">Reference proteome</keyword>
<dbReference type="InterPro" id="IPR011705">
    <property type="entry name" value="BACK"/>
</dbReference>
<protein>
    <recommendedName>
        <fullName evidence="3">BTB domain-containing protein</fullName>
    </recommendedName>
</protein>
<evidence type="ECO:0000259" key="3">
    <source>
        <dbReference type="PROSITE" id="PS50097"/>
    </source>
</evidence>
<dbReference type="SMART" id="SM00875">
    <property type="entry name" value="BACK"/>
    <property type="match status" value="1"/>
</dbReference>
<dbReference type="PANTHER" id="PTHR45632">
    <property type="entry name" value="LD33804P"/>
    <property type="match status" value="1"/>
</dbReference>
<dbReference type="FunFam" id="1.25.40.420:FF:000001">
    <property type="entry name" value="Kelch-like family member 12"/>
    <property type="match status" value="1"/>
</dbReference>
<dbReference type="PANTHER" id="PTHR45632:SF17">
    <property type="entry name" value="KELCH-LIKE PROTEIN 31"/>
    <property type="match status" value="1"/>
</dbReference>
<evidence type="ECO:0000313" key="5">
    <source>
        <dbReference type="Proteomes" id="UP000887567"/>
    </source>
</evidence>
<name>A0A913X7M6_EXADI</name>
<dbReference type="Pfam" id="PF01344">
    <property type="entry name" value="Kelch_1"/>
    <property type="match status" value="2"/>
</dbReference>
<keyword evidence="2" id="KW-0677">Repeat</keyword>
<dbReference type="PRINTS" id="PR00501">
    <property type="entry name" value="KELCHREPEAT"/>
</dbReference>
<dbReference type="SUPFAM" id="SSF54695">
    <property type="entry name" value="POZ domain"/>
    <property type="match status" value="1"/>
</dbReference>
<dbReference type="Pfam" id="PF24681">
    <property type="entry name" value="Kelch_KLHDC2_KLHL20_DRC7"/>
    <property type="match status" value="1"/>
</dbReference>
<dbReference type="OrthoDB" id="45365at2759"/>
<dbReference type="OMA" id="PRMYHGV"/>
<dbReference type="Pfam" id="PF00651">
    <property type="entry name" value="BTB"/>
    <property type="match status" value="1"/>
</dbReference>
<dbReference type="Proteomes" id="UP000887567">
    <property type="component" value="Unplaced"/>
</dbReference>
<reference evidence="4" key="1">
    <citation type="submission" date="2022-11" db="UniProtKB">
        <authorList>
            <consortium name="EnsemblMetazoa"/>
        </authorList>
    </citation>
    <scope>IDENTIFICATION</scope>
</reference>
<evidence type="ECO:0000313" key="4">
    <source>
        <dbReference type="EnsemblMetazoa" id="XP_020900241.1"/>
    </source>
</evidence>
<feature type="domain" description="BTB" evidence="3">
    <location>
        <begin position="29"/>
        <end position="97"/>
    </location>
</feature>
<dbReference type="RefSeq" id="XP_020900241.1">
    <property type="nucleotide sequence ID" value="XM_021044582.2"/>
</dbReference>
<evidence type="ECO:0000256" key="2">
    <source>
        <dbReference type="ARBA" id="ARBA00022737"/>
    </source>
</evidence>
<dbReference type="Gene3D" id="2.120.10.80">
    <property type="entry name" value="Kelch-type beta propeller"/>
    <property type="match status" value="1"/>
</dbReference>
<accession>A0A913X7M6</accession>
<dbReference type="SMART" id="SM00612">
    <property type="entry name" value="Kelch"/>
    <property type="match status" value="6"/>
</dbReference>
<dbReference type="InterPro" id="IPR011333">
    <property type="entry name" value="SKP1/BTB/POZ_sf"/>
</dbReference>
<dbReference type="EnsemblMetazoa" id="XM_021044582.2">
    <property type="protein sequence ID" value="XP_020900241.1"/>
    <property type="gene ID" value="LOC110238890"/>
</dbReference>
<dbReference type="KEGG" id="epa:110238890"/>
<dbReference type="AlphaFoldDB" id="A0A913X7M6"/>
<dbReference type="Gene3D" id="1.25.40.420">
    <property type="match status" value="1"/>
</dbReference>